<organism evidence="3 4">
    <name type="scientific">Chitinophaga lutea</name>
    <dbReference type="NCBI Taxonomy" id="2488634"/>
    <lineage>
        <taxon>Bacteria</taxon>
        <taxon>Pseudomonadati</taxon>
        <taxon>Bacteroidota</taxon>
        <taxon>Chitinophagia</taxon>
        <taxon>Chitinophagales</taxon>
        <taxon>Chitinophagaceae</taxon>
        <taxon>Chitinophaga</taxon>
    </lineage>
</organism>
<gene>
    <name evidence="3" type="ORF">EGT74_04130</name>
</gene>
<dbReference type="Pfam" id="PF14344">
    <property type="entry name" value="DUF4397"/>
    <property type="match status" value="1"/>
</dbReference>
<feature type="chain" id="PRO_5018012895" evidence="1">
    <location>
        <begin position="25"/>
        <end position="231"/>
    </location>
</feature>
<evidence type="ECO:0000313" key="3">
    <source>
        <dbReference type="EMBL" id="RPE12741.1"/>
    </source>
</evidence>
<dbReference type="RefSeq" id="WP_123845256.1">
    <property type="nucleotide sequence ID" value="NZ_RPDH01000001.1"/>
</dbReference>
<dbReference type="AlphaFoldDB" id="A0A3N4Q5F0"/>
<accession>A0A3N4Q5F0</accession>
<comment type="caution">
    <text evidence="3">The sequence shown here is derived from an EMBL/GenBank/DDBJ whole genome shotgun (WGS) entry which is preliminary data.</text>
</comment>
<reference evidence="3 4" key="1">
    <citation type="submission" date="2018-11" db="EMBL/GenBank/DDBJ databases">
        <title>Chitinophaga lutea sp.nov., isolate from arsenic contaminated soil.</title>
        <authorList>
            <person name="Zong Y."/>
        </authorList>
    </citation>
    <scope>NUCLEOTIDE SEQUENCE [LARGE SCALE GENOMIC DNA]</scope>
    <source>
        <strain evidence="3 4">ZY74</strain>
    </source>
</reference>
<keyword evidence="1" id="KW-0732">Signal</keyword>
<keyword evidence="4" id="KW-1185">Reference proteome</keyword>
<feature type="domain" description="DUF4397" evidence="2">
    <location>
        <begin position="30"/>
        <end position="144"/>
    </location>
</feature>
<proteinExistence type="predicted"/>
<dbReference type="EMBL" id="RPDH01000001">
    <property type="protein sequence ID" value="RPE12741.1"/>
    <property type="molecule type" value="Genomic_DNA"/>
</dbReference>
<dbReference type="PROSITE" id="PS51257">
    <property type="entry name" value="PROKAR_LIPOPROTEIN"/>
    <property type="match status" value="1"/>
</dbReference>
<evidence type="ECO:0000259" key="2">
    <source>
        <dbReference type="Pfam" id="PF14344"/>
    </source>
</evidence>
<feature type="signal peptide" evidence="1">
    <location>
        <begin position="1"/>
        <end position="24"/>
    </location>
</feature>
<evidence type="ECO:0000313" key="4">
    <source>
        <dbReference type="Proteomes" id="UP000278351"/>
    </source>
</evidence>
<protein>
    <submittedName>
        <fullName evidence="3">DUF4397 domain-containing protein</fullName>
    </submittedName>
</protein>
<evidence type="ECO:0000256" key="1">
    <source>
        <dbReference type="SAM" id="SignalP"/>
    </source>
</evidence>
<sequence length="231" mass="24846">MKNLLLSCCCALLLLTACSSNDDAPNVPLSKLQITHASPGNSGLDLTMDGLRVNNIPFNYLANSGYLDAYAGQRKFTANPAGGSGVLVEQQLQLTADKRYSMFLYDSGVKIKTLFLEDVFPNTEAGKAHIRFFHLAPDAPAVTIGYVSGGTFTPVFSNRSFETQATGTQNQGFTAVAAATYTIEVRRASDNMVVFSRPGVPLSEGKIYTFYARGLINSVTTPLGAEVIINR</sequence>
<dbReference type="Proteomes" id="UP000278351">
    <property type="component" value="Unassembled WGS sequence"/>
</dbReference>
<dbReference type="InterPro" id="IPR025510">
    <property type="entry name" value="DUF4397"/>
</dbReference>
<name>A0A3N4Q5F0_9BACT</name>
<dbReference type="OrthoDB" id="9792011at2"/>